<dbReference type="GO" id="GO:0005524">
    <property type="term" value="F:ATP binding"/>
    <property type="evidence" value="ECO:0007669"/>
    <property type="project" value="UniProtKB-UniRule"/>
</dbReference>
<dbReference type="PANTHER" id="PTHR11070">
    <property type="entry name" value="UVRD / RECB / PCRA DNA HELICASE FAMILY MEMBER"/>
    <property type="match status" value="1"/>
</dbReference>
<evidence type="ECO:0000256" key="2">
    <source>
        <dbReference type="ARBA" id="ARBA00022801"/>
    </source>
</evidence>
<feature type="binding site" evidence="6">
    <location>
        <begin position="23"/>
        <end position="30"/>
    </location>
    <ligand>
        <name>ATP</name>
        <dbReference type="ChEBI" id="CHEBI:30616"/>
    </ligand>
</feature>
<proteinExistence type="predicted"/>
<dbReference type="InterPro" id="IPR014016">
    <property type="entry name" value="UvrD-like_ATP-bd"/>
</dbReference>
<dbReference type="GO" id="GO:0016787">
    <property type="term" value="F:hydrolase activity"/>
    <property type="evidence" value="ECO:0007669"/>
    <property type="project" value="UniProtKB-UniRule"/>
</dbReference>
<evidence type="ECO:0000256" key="6">
    <source>
        <dbReference type="PROSITE-ProRule" id="PRU00560"/>
    </source>
</evidence>
<feature type="domain" description="UvrD-like helicase ATP-binding" evidence="7">
    <location>
        <begin position="2"/>
        <end position="169"/>
    </location>
</feature>
<organism evidence="8 9">
    <name type="scientific">Francisella tularensis subsp. tularensis str. SCHU S4 substr. FSC237</name>
    <dbReference type="NCBI Taxonomy" id="1341660"/>
    <lineage>
        <taxon>Bacteria</taxon>
        <taxon>Pseudomonadati</taxon>
        <taxon>Pseudomonadota</taxon>
        <taxon>Gammaproteobacteria</taxon>
        <taxon>Thiotrichales</taxon>
        <taxon>Francisellaceae</taxon>
        <taxon>Francisella</taxon>
    </lineage>
</organism>
<dbReference type="Proteomes" id="UP000023806">
    <property type="component" value="Unassembled WGS sequence"/>
</dbReference>
<dbReference type="EMBL" id="JIDS01000002">
    <property type="protein sequence ID" value="EZK38533.1"/>
    <property type="molecule type" value="Genomic_DNA"/>
</dbReference>
<dbReference type="Pfam" id="PF00580">
    <property type="entry name" value="UvrD-helicase"/>
    <property type="match status" value="1"/>
</dbReference>
<dbReference type="SUPFAM" id="SSF52540">
    <property type="entry name" value="P-loop containing nucleoside triphosphate hydrolases"/>
    <property type="match status" value="1"/>
</dbReference>
<dbReference type="PANTHER" id="PTHR11070:SF2">
    <property type="entry name" value="ATP-DEPENDENT DNA HELICASE SRS2"/>
    <property type="match status" value="1"/>
</dbReference>
<keyword evidence="2 6" id="KW-0378">Hydrolase</keyword>
<dbReference type="GO" id="GO:0043138">
    <property type="term" value="F:3'-5' DNA helicase activity"/>
    <property type="evidence" value="ECO:0007669"/>
    <property type="project" value="TreeGrafter"/>
</dbReference>
<sequence length="169" mass="19106">MQYTAEQQKIINHDIAKHALVSAVAGSGKTQTLIARIGYLVSNQVAPNKILVLMYNKSAQLDFATRLKKVLNPEIAKLVNVRTMHSLGNSFLQAFAKAGFVKADKILKEYEVDAIIAKLLKTYQKEFNITKDIDNERIETFKNYISLLKSDLSLDNSKLKELNSKEKNY</sequence>
<keyword evidence="1 6" id="KW-0547">Nucleotide-binding</keyword>
<dbReference type="AlphaFoldDB" id="A0AAD3G5B0"/>
<keyword evidence="4 6" id="KW-0067">ATP-binding</keyword>
<comment type="caution">
    <text evidence="8">The sequence shown here is derived from an EMBL/GenBank/DDBJ whole genome shotgun (WGS) entry which is preliminary data.</text>
</comment>
<evidence type="ECO:0000313" key="8">
    <source>
        <dbReference type="EMBL" id="EZK38533.1"/>
    </source>
</evidence>
<evidence type="ECO:0000256" key="5">
    <source>
        <dbReference type="ARBA" id="ARBA00034923"/>
    </source>
</evidence>
<reference evidence="8 9" key="1">
    <citation type="submission" date="2014-03" db="EMBL/GenBank/DDBJ databases">
        <title>The Genome Sequence of Francisella tularensis subsp. tularensis str. SCHU S4 substr. FSC043.</title>
        <authorList>
            <consortium name="The Broad Institute Genomics Platform"/>
            <consortium name="The Broad Institute Genome Sequencing Center for Infectious Disease"/>
            <person name="Chapman S.B."/>
            <person name="Guina T."/>
            <person name="Gelhaus C."/>
            <person name="Comer J."/>
            <person name="Sellati T."/>
            <person name="Sjostedt A."/>
            <person name="Young S.K."/>
            <person name="Zeng Q."/>
            <person name="Gargeya S."/>
            <person name="Abouelleil A."/>
            <person name="Alvarado L."/>
            <person name="Chapman S.B."/>
            <person name="Gainer-Dewar J."/>
            <person name="Goldberg J."/>
            <person name="Griggs A."/>
            <person name="Gujja S."/>
            <person name="Hansen M."/>
            <person name="Howarth C."/>
            <person name="Imamovic A."/>
            <person name="Larimer J."/>
            <person name="Murphy C."/>
            <person name="Naylor J."/>
            <person name="Pearson M."/>
            <person name="Poon T.W."/>
            <person name="Priest M."/>
            <person name="Roberts A."/>
            <person name="Saif S."/>
            <person name="Shea T."/>
            <person name="Sykes S."/>
            <person name="Wortman J."/>
            <person name="Nusbaum C."/>
            <person name="Birren B."/>
        </authorList>
    </citation>
    <scope>NUCLEOTIDE SEQUENCE [LARGE SCALE GENOMIC DNA]</scope>
    <source>
        <strain evidence="8 9">Schu S4</strain>
    </source>
</reference>
<dbReference type="GO" id="GO:0003677">
    <property type="term" value="F:DNA binding"/>
    <property type="evidence" value="ECO:0007669"/>
    <property type="project" value="InterPro"/>
</dbReference>
<dbReference type="InterPro" id="IPR000212">
    <property type="entry name" value="DNA_helicase_UvrD/REP"/>
</dbReference>
<evidence type="ECO:0000313" key="9">
    <source>
        <dbReference type="Proteomes" id="UP000023806"/>
    </source>
</evidence>
<dbReference type="PROSITE" id="PS51198">
    <property type="entry name" value="UVRD_HELICASE_ATP_BIND"/>
    <property type="match status" value="1"/>
</dbReference>
<dbReference type="Gene3D" id="3.40.50.300">
    <property type="entry name" value="P-loop containing nucleotide triphosphate hydrolases"/>
    <property type="match status" value="1"/>
</dbReference>
<name>A0AAD3G5B0_FRATT</name>
<evidence type="ECO:0000256" key="4">
    <source>
        <dbReference type="ARBA" id="ARBA00022840"/>
    </source>
</evidence>
<dbReference type="InterPro" id="IPR027417">
    <property type="entry name" value="P-loop_NTPase"/>
</dbReference>
<protein>
    <recommendedName>
        <fullName evidence="5">DNA 3'-5' helicase II</fullName>
    </recommendedName>
</protein>
<evidence type="ECO:0000256" key="3">
    <source>
        <dbReference type="ARBA" id="ARBA00022806"/>
    </source>
</evidence>
<gene>
    <name evidence="8" type="ORF">P250_03299</name>
</gene>
<evidence type="ECO:0000256" key="1">
    <source>
        <dbReference type="ARBA" id="ARBA00022741"/>
    </source>
</evidence>
<dbReference type="GO" id="GO:0000725">
    <property type="term" value="P:recombinational repair"/>
    <property type="evidence" value="ECO:0007669"/>
    <property type="project" value="TreeGrafter"/>
</dbReference>
<accession>A0AAD3G5B0</accession>
<evidence type="ECO:0000259" key="7">
    <source>
        <dbReference type="PROSITE" id="PS51198"/>
    </source>
</evidence>
<keyword evidence="3 6" id="KW-0347">Helicase</keyword>